<dbReference type="InterPro" id="IPR036188">
    <property type="entry name" value="FAD/NAD-bd_sf"/>
</dbReference>
<dbReference type="SUPFAM" id="SSF51905">
    <property type="entry name" value="FAD/NAD(P)-binding domain"/>
    <property type="match status" value="1"/>
</dbReference>
<dbReference type="Proteomes" id="UP001276659">
    <property type="component" value="Unassembled WGS sequence"/>
</dbReference>
<dbReference type="InterPro" id="IPR051209">
    <property type="entry name" value="FAD-bind_Monooxygenase_sf"/>
</dbReference>
<comment type="caution">
    <text evidence="2">The sequence shown here is derived from an EMBL/GenBank/DDBJ whole genome shotgun (WGS) entry which is preliminary data.</text>
</comment>
<dbReference type="PANTHER" id="PTHR42877">
    <property type="entry name" value="L-ORNITHINE N(5)-MONOOXYGENASE-RELATED"/>
    <property type="match status" value="1"/>
</dbReference>
<comment type="similarity">
    <text evidence="1">Belongs to the FAD-binding monooxygenase family.</text>
</comment>
<dbReference type="EMBL" id="JASNWA010000011">
    <property type="protein sequence ID" value="KAK3166905.1"/>
    <property type="molecule type" value="Genomic_DNA"/>
</dbReference>
<organism evidence="2 3">
    <name type="scientific">Lepraria neglecta</name>
    <dbReference type="NCBI Taxonomy" id="209136"/>
    <lineage>
        <taxon>Eukaryota</taxon>
        <taxon>Fungi</taxon>
        <taxon>Dikarya</taxon>
        <taxon>Ascomycota</taxon>
        <taxon>Pezizomycotina</taxon>
        <taxon>Lecanoromycetes</taxon>
        <taxon>OSLEUM clade</taxon>
        <taxon>Lecanoromycetidae</taxon>
        <taxon>Lecanorales</taxon>
        <taxon>Lecanorineae</taxon>
        <taxon>Stereocaulaceae</taxon>
        <taxon>Lepraria</taxon>
    </lineage>
</organism>
<proteinExistence type="inferred from homology"/>
<dbReference type="Gene3D" id="3.50.50.60">
    <property type="entry name" value="FAD/NAD(P)-binding domain"/>
    <property type="match status" value="1"/>
</dbReference>
<reference evidence="2" key="1">
    <citation type="submission" date="2022-11" db="EMBL/GenBank/DDBJ databases">
        <title>Chromosomal genome sequence assembly and mating type (MAT) locus characterization of the leprose asexual lichenized fungus Lepraria neglecta (Nyl.) Erichsen.</title>
        <authorList>
            <person name="Allen J.L."/>
            <person name="Pfeffer B."/>
        </authorList>
    </citation>
    <scope>NUCLEOTIDE SEQUENCE</scope>
    <source>
        <strain evidence="2">Allen 5258</strain>
    </source>
</reference>
<sequence>MVVDQRARKMGAQFSKDFLTRQLPFDPDLRARLTPSYPFGCKRVLLSDDFYSAISLAHVALETRPIEYITKSGVQIKSEEVPFDTVIFATVFQAQNYFNHIEISDESGGNNISRDWRRDPLRPLQGVAVEDLPNFAMLYRLNTNLSHVSVMLMIEAQARYISAMVRVVQETADIGHSLAICPKPQAAAEYNDRLQAWLEKTFAHPECRSWYKADNGLVTNNWPGTAI</sequence>
<accession>A0AAD9YWH9</accession>
<dbReference type="PANTHER" id="PTHR42877:SF4">
    <property type="entry name" value="FAD_NAD(P)-BINDING DOMAIN-CONTAINING PROTEIN-RELATED"/>
    <property type="match status" value="1"/>
</dbReference>
<gene>
    <name evidence="2" type="ORF">OEA41_010030</name>
</gene>
<dbReference type="AlphaFoldDB" id="A0AAD9YWH9"/>
<name>A0AAD9YWH9_9LECA</name>
<evidence type="ECO:0000256" key="1">
    <source>
        <dbReference type="ARBA" id="ARBA00010139"/>
    </source>
</evidence>
<protein>
    <submittedName>
        <fullName evidence="2">Uncharacterized protein</fullName>
    </submittedName>
</protein>
<keyword evidence="3" id="KW-1185">Reference proteome</keyword>
<evidence type="ECO:0000313" key="2">
    <source>
        <dbReference type="EMBL" id="KAK3166905.1"/>
    </source>
</evidence>
<evidence type="ECO:0000313" key="3">
    <source>
        <dbReference type="Proteomes" id="UP001276659"/>
    </source>
</evidence>